<organism evidence="14 15">
    <name type="scientific">Ruminococcus callidus ATCC 27760</name>
    <dbReference type="NCBI Taxonomy" id="411473"/>
    <lineage>
        <taxon>Bacteria</taxon>
        <taxon>Bacillati</taxon>
        <taxon>Bacillota</taxon>
        <taxon>Clostridia</taxon>
        <taxon>Eubacteriales</taxon>
        <taxon>Oscillospiraceae</taxon>
        <taxon>Ruminococcus</taxon>
    </lineage>
</organism>
<dbReference type="HOGENOM" id="CLU_006229_0_5_9"/>
<comment type="catalytic activity">
    <reaction evidence="11">
        <text>DNA(n) + a 2'-deoxyribonucleoside 5'-triphosphate = DNA(n+1) + diphosphate</text>
        <dbReference type="Rhea" id="RHEA:22508"/>
        <dbReference type="Rhea" id="RHEA-COMP:17339"/>
        <dbReference type="Rhea" id="RHEA-COMP:17340"/>
        <dbReference type="ChEBI" id="CHEBI:33019"/>
        <dbReference type="ChEBI" id="CHEBI:61560"/>
        <dbReference type="ChEBI" id="CHEBI:173112"/>
        <dbReference type="EC" id="2.7.7.7"/>
    </reaction>
</comment>
<dbReference type="InterPro" id="IPR050238">
    <property type="entry name" value="DNA_Rep/Repair_Clamp_Loader"/>
</dbReference>
<dbReference type="PATRIC" id="fig|411473.3.peg.893"/>
<dbReference type="PANTHER" id="PTHR11669">
    <property type="entry name" value="REPLICATION FACTOR C / DNA POLYMERASE III GAMMA-TAU SUBUNIT"/>
    <property type="match status" value="1"/>
</dbReference>
<dbReference type="SUPFAM" id="SSF48019">
    <property type="entry name" value="post-AAA+ oligomerization domain-like"/>
    <property type="match status" value="1"/>
</dbReference>
<dbReference type="GO" id="GO:0046872">
    <property type="term" value="F:metal ion binding"/>
    <property type="evidence" value="ECO:0007669"/>
    <property type="project" value="UniProtKB-KW"/>
</dbReference>
<dbReference type="AlphaFoldDB" id="U2MBA3"/>
<dbReference type="CDD" id="cd18137">
    <property type="entry name" value="HLD_clamp_pol_III_gamma_tau"/>
    <property type="match status" value="1"/>
</dbReference>
<accession>U2MBA3</accession>
<evidence type="ECO:0000313" key="15">
    <source>
        <dbReference type="Proteomes" id="UP000016662"/>
    </source>
</evidence>
<dbReference type="InterPro" id="IPR003593">
    <property type="entry name" value="AAA+_ATPase"/>
</dbReference>
<dbReference type="Gene3D" id="1.20.272.10">
    <property type="match status" value="1"/>
</dbReference>
<dbReference type="CDD" id="cd00009">
    <property type="entry name" value="AAA"/>
    <property type="match status" value="1"/>
</dbReference>
<evidence type="ECO:0000256" key="1">
    <source>
        <dbReference type="ARBA" id="ARBA00006360"/>
    </source>
</evidence>
<evidence type="ECO:0000256" key="7">
    <source>
        <dbReference type="ARBA" id="ARBA00022741"/>
    </source>
</evidence>
<dbReference type="PRINTS" id="PR00300">
    <property type="entry name" value="CLPPROTEASEA"/>
</dbReference>
<protein>
    <recommendedName>
        <fullName evidence="2">DNA-directed DNA polymerase</fullName>
        <ecNumber evidence="2">2.7.7.7</ecNumber>
    </recommendedName>
</protein>
<evidence type="ECO:0000256" key="9">
    <source>
        <dbReference type="ARBA" id="ARBA00022840"/>
    </source>
</evidence>
<name>U2MBA3_9FIRM</name>
<evidence type="ECO:0000256" key="2">
    <source>
        <dbReference type="ARBA" id="ARBA00012417"/>
    </source>
</evidence>
<keyword evidence="8" id="KW-0862">Zinc</keyword>
<dbReference type="SMART" id="SM00382">
    <property type="entry name" value="AAA"/>
    <property type="match status" value="1"/>
</dbReference>
<evidence type="ECO:0000256" key="5">
    <source>
        <dbReference type="ARBA" id="ARBA00022705"/>
    </source>
</evidence>
<dbReference type="InterPro" id="IPR022754">
    <property type="entry name" value="DNA_pol_III_gamma-3"/>
</dbReference>
<dbReference type="SUPFAM" id="SSF52540">
    <property type="entry name" value="P-loop containing nucleoside triphosphate hydrolases"/>
    <property type="match status" value="1"/>
</dbReference>
<dbReference type="eggNOG" id="COG2812">
    <property type="taxonomic scope" value="Bacteria"/>
</dbReference>
<dbReference type="Pfam" id="PF22608">
    <property type="entry name" value="DNAX_ATPase_lid"/>
    <property type="match status" value="1"/>
</dbReference>
<keyword evidence="6" id="KW-0479">Metal-binding</keyword>
<dbReference type="EMBL" id="AWVF01000122">
    <property type="protein sequence ID" value="ERJ96553.1"/>
    <property type="molecule type" value="Genomic_DNA"/>
</dbReference>
<evidence type="ECO:0000256" key="6">
    <source>
        <dbReference type="ARBA" id="ARBA00022723"/>
    </source>
</evidence>
<gene>
    <name evidence="14" type="ORF">RUMCAL_01083</name>
</gene>
<keyword evidence="7" id="KW-0547">Nucleotide-binding</keyword>
<comment type="similarity">
    <text evidence="1">Belongs to the DnaX/STICHEL family.</text>
</comment>
<dbReference type="FunFam" id="1.10.8.60:FF:000013">
    <property type="entry name" value="DNA polymerase III subunit gamma/tau"/>
    <property type="match status" value="1"/>
</dbReference>
<dbReference type="Gene3D" id="1.10.8.60">
    <property type="match status" value="1"/>
</dbReference>
<evidence type="ECO:0000259" key="13">
    <source>
        <dbReference type="SMART" id="SM00382"/>
    </source>
</evidence>
<keyword evidence="9" id="KW-0067">ATP-binding</keyword>
<dbReference type="PANTHER" id="PTHR11669:SF0">
    <property type="entry name" value="PROTEIN STICHEL-LIKE 2"/>
    <property type="match status" value="1"/>
</dbReference>
<comment type="caution">
    <text evidence="14">The sequence shown here is derived from an EMBL/GenBank/DDBJ whole genome shotgun (WGS) entry which is preliminary data.</text>
</comment>
<dbReference type="InterPro" id="IPR045085">
    <property type="entry name" value="HLD_clamp_pol_III_gamma_tau"/>
</dbReference>
<dbReference type="GO" id="GO:0003677">
    <property type="term" value="F:DNA binding"/>
    <property type="evidence" value="ECO:0007669"/>
    <property type="project" value="InterPro"/>
</dbReference>
<keyword evidence="3" id="KW-0808">Transferase</keyword>
<dbReference type="GO" id="GO:0005524">
    <property type="term" value="F:ATP binding"/>
    <property type="evidence" value="ECO:0007669"/>
    <property type="project" value="UniProtKB-KW"/>
</dbReference>
<dbReference type="InterPro" id="IPR008921">
    <property type="entry name" value="DNA_pol3_clamp-load_cplx_C"/>
</dbReference>
<evidence type="ECO:0000256" key="4">
    <source>
        <dbReference type="ARBA" id="ARBA00022695"/>
    </source>
</evidence>
<feature type="region of interest" description="Disordered" evidence="12">
    <location>
        <begin position="356"/>
        <end position="390"/>
    </location>
</feature>
<dbReference type="Pfam" id="PF13177">
    <property type="entry name" value="DNA_pol3_delta2"/>
    <property type="match status" value="1"/>
</dbReference>
<dbReference type="InterPro" id="IPR012763">
    <property type="entry name" value="DNA_pol_III_sug/sutau_N"/>
</dbReference>
<keyword evidence="4" id="KW-0548">Nucleotidyltransferase</keyword>
<sequence>MISQPHITTALRNQIREEKTAHAYLFTGSRGTGKTTCARILAKTVNCEHRTPEGNPCLECDICREAERGALSDIVEIDAASNNSVEDIRDLREGTVYLPERCRYKVYIIDEVHMLSPSAWGALLKVMEEPPEYVKFILATTEVHKVPATIISRCQRYDFHRIRTADIAARLEYIAGEEQLSLEPEAAQLIAHLSDGGMRDALSLLDQCASGGEAITAASVTAAAGVAGRDSVFAILEAVQAQDAAKALEYTGALYDQSKDMVRLCDELLEQLRNMMLLKAGTGQPDLLTCLPDELPRLEQLAQKPSLDTILWQIAQLQDCRERMQRNQNKRVELEMLLLQLAVPKVAVPVSPAVTAAPQPAQPAPQPAAAPQTTQSAPAAEPAAAEPEQKPLTAAEIQPVNNWADILAAYQAVNPAVSGSLAESSAYVAGNNLLIVAKNRFFLTLLKNKENALSLRETVKQFLGAEYNIRAKCSEPEEQTSKAQNLLQKAMDSHLDTAVEE</sequence>
<dbReference type="EC" id="2.7.7.7" evidence="2"/>
<keyword evidence="10" id="KW-0239">DNA-directed DNA polymerase</keyword>
<evidence type="ECO:0000256" key="11">
    <source>
        <dbReference type="ARBA" id="ARBA00049244"/>
    </source>
</evidence>
<evidence type="ECO:0000313" key="14">
    <source>
        <dbReference type="EMBL" id="ERJ96553.1"/>
    </source>
</evidence>
<dbReference type="STRING" id="411473.RUMCAL_01083"/>
<dbReference type="GO" id="GO:0009360">
    <property type="term" value="C:DNA polymerase III complex"/>
    <property type="evidence" value="ECO:0007669"/>
    <property type="project" value="InterPro"/>
</dbReference>
<dbReference type="InterPro" id="IPR027417">
    <property type="entry name" value="P-loop_NTPase"/>
</dbReference>
<evidence type="ECO:0000256" key="10">
    <source>
        <dbReference type="ARBA" id="ARBA00022932"/>
    </source>
</evidence>
<reference evidence="14 15" key="1">
    <citation type="submission" date="2013-07" db="EMBL/GenBank/DDBJ databases">
        <authorList>
            <person name="Weinstock G."/>
            <person name="Sodergren E."/>
            <person name="Wylie T."/>
            <person name="Fulton L."/>
            <person name="Fulton R."/>
            <person name="Fronick C."/>
            <person name="O'Laughlin M."/>
            <person name="Godfrey J."/>
            <person name="Miner T."/>
            <person name="Herter B."/>
            <person name="Appelbaum E."/>
            <person name="Cordes M."/>
            <person name="Lek S."/>
            <person name="Wollam A."/>
            <person name="Pepin K.H."/>
            <person name="Palsikar V.B."/>
            <person name="Mitreva M."/>
            <person name="Wilson R.K."/>
        </authorList>
    </citation>
    <scope>NUCLEOTIDE SEQUENCE [LARGE SCALE GENOMIC DNA]</scope>
    <source>
        <strain evidence="14 15">ATCC 27760</strain>
    </source>
</reference>
<dbReference type="GO" id="GO:0003887">
    <property type="term" value="F:DNA-directed DNA polymerase activity"/>
    <property type="evidence" value="ECO:0007669"/>
    <property type="project" value="UniProtKB-KW"/>
</dbReference>
<evidence type="ECO:0000256" key="8">
    <source>
        <dbReference type="ARBA" id="ARBA00022833"/>
    </source>
</evidence>
<dbReference type="NCBIfam" id="TIGR02397">
    <property type="entry name" value="dnaX_nterm"/>
    <property type="match status" value="1"/>
</dbReference>
<dbReference type="Proteomes" id="UP000016662">
    <property type="component" value="Unassembled WGS sequence"/>
</dbReference>
<evidence type="ECO:0000256" key="12">
    <source>
        <dbReference type="SAM" id="MobiDB-lite"/>
    </source>
</evidence>
<dbReference type="Pfam" id="PF12169">
    <property type="entry name" value="DNA_pol3_gamma3"/>
    <property type="match status" value="1"/>
</dbReference>
<feature type="domain" description="AAA+ ATPase" evidence="13">
    <location>
        <begin position="20"/>
        <end position="163"/>
    </location>
</feature>
<keyword evidence="5" id="KW-0235">DNA replication</keyword>
<keyword evidence="15" id="KW-1185">Reference proteome</keyword>
<dbReference type="GO" id="GO:0006261">
    <property type="term" value="P:DNA-templated DNA replication"/>
    <property type="evidence" value="ECO:0007669"/>
    <property type="project" value="TreeGrafter"/>
</dbReference>
<dbReference type="NCBIfam" id="NF004046">
    <property type="entry name" value="PRK05563.1"/>
    <property type="match status" value="1"/>
</dbReference>
<feature type="compositionally biased region" description="Low complexity" evidence="12">
    <location>
        <begin position="369"/>
        <end position="386"/>
    </location>
</feature>
<evidence type="ECO:0000256" key="3">
    <source>
        <dbReference type="ARBA" id="ARBA00022679"/>
    </source>
</evidence>
<dbReference type="Gene3D" id="3.40.50.300">
    <property type="entry name" value="P-loop containing nucleotide triphosphate hydrolases"/>
    <property type="match status" value="1"/>
</dbReference>
<dbReference type="InterPro" id="IPR001270">
    <property type="entry name" value="ClpA/B"/>
</dbReference>
<proteinExistence type="inferred from homology"/>